<feature type="domain" description="Response regulatory" evidence="4">
    <location>
        <begin position="3"/>
        <end position="118"/>
    </location>
</feature>
<evidence type="ECO:0000256" key="1">
    <source>
        <dbReference type="ARBA" id="ARBA00023125"/>
    </source>
</evidence>
<evidence type="ECO:0000313" key="7">
    <source>
        <dbReference type="Proteomes" id="UP000053947"/>
    </source>
</evidence>
<dbReference type="Pfam" id="PF00072">
    <property type="entry name" value="Response_reg"/>
    <property type="match status" value="1"/>
</dbReference>
<dbReference type="Gene3D" id="6.10.250.690">
    <property type="match status" value="1"/>
</dbReference>
<keyword evidence="1 3" id="KW-0238">DNA-binding</keyword>
<dbReference type="CDD" id="cd00383">
    <property type="entry name" value="trans_reg_C"/>
    <property type="match status" value="1"/>
</dbReference>
<dbReference type="GO" id="GO:0000156">
    <property type="term" value="F:phosphorelay response regulator activity"/>
    <property type="evidence" value="ECO:0007669"/>
    <property type="project" value="TreeGrafter"/>
</dbReference>
<dbReference type="SMART" id="SM00448">
    <property type="entry name" value="REC"/>
    <property type="match status" value="1"/>
</dbReference>
<accession>A0A0W0GIH0</accession>
<dbReference type="PROSITE" id="PS51755">
    <property type="entry name" value="OMPR_PHOB"/>
    <property type="match status" value="1"/>
</dbReference>
<dbReference type="SUPFAM" id="SSF46894">
    <property type="entry name" value="C-terminal effector domain of the bipartite response regulators"/>
    <property type="match status" value="1"/>
</dbReference>
<proteinExistence type="predicted"/>
<dbReference type="GO" id="GO:0000976">
    <property type="term" value="F:transcription cis-regulatory region binding"/>
    <property type="evidence" value="ECO:0007669"/>
    <property type="project" value="TreeGrafter"/>
</dbReference>
<name>A0A0W0GIH0_9CHLR</name>
<evidence type="ECO:0000256" key="3">
    <source>
        <dbReference type="PROSITE-ProRule" id="PRU01091"/>
    </source>
</evidence>
<dbReference type="InterPro" id="IPR011006">
    <property type="entry name" value="CheY-like_superfamily"/>
</dbReference>
<dbReference type="CDD" id="cd17574">
    <property type="entry name" value="REC_OmpR"/>
    <property type="match status" value="1"/>
</dbReference>
<evidence type="ECO:0000259" key="4">
    <source>
        <dbReference type="PROSITE" id="PS50110"/>
    </source>
</evidence>
<feature type="domain" description="OmpR/PhoB-type" evidence="5">
    <location>
        <begin position="127"/>
        <end position="227"/>
    </location>
</feature>
<dbReference type="AlphaFoldDB" id="A0A0W0GIH0"/>
<evidence type="ECO:0000313" key="6">
    <source>
        <dbReference type="EMBL" id="KTB48362.1"/>
    </source>
</evidence>
<dbReference type="InterPro" id="IPR039420">
    <property type="entry name" value="WalR-like"/>
</dbReference>
<evidence type="ECO:0000259" key="5">
    <source>
        <dbReference type="PROSITE" id="PS51755"/>
    </source>
</evidence>
<dbReference type="GO" id="GO:0032993">
    <property type="term" value="C:protein-DNA complex"/>
    <property type="evidence" value="ECO:0007669"/>
    <property type="project" value="TreeGrafter"/>
</dbReference>
<dbReference type="Gene3D" id="1.10.10.10">
    <property type="entry name" value="Winged helix-like DNA-binding domain superfamily/Winged helix DNA-binding domain"/>
    <property type="match status" value="1"/>
</dbReference>
<dbReference type="SMART" id="SM00862">
    <property type="entry name" value="Trans_reg_C"/>
    <property type="match status" value="1"/>
</dbReference>
<gene>
    <name evidence="6" type="ORF">DEALK_12080</name>
</gene>
<dbReference type="InterPro" id="IPR036388">
    <property type="entry name" value="WH-like_DNA-bd_sf"/>
</dbReference>
<dbReference type="InterPro" id="IPR001789">
    <property type="entry name" value="Sig_transdc_resp-reg_receiver"/>
</dbReference>
<dbReference type="InterPro" id="IPR016032">
    <property type="entry name" value="Sig_transdc_resp-reg_C-effctor"/>
</dbReference>
<evidence type="ECO:0000256" key="2">
    <source>
        <dbReference type="PROSITE-ProRule" id="PRU00169"/>
    </source>
</evidence>
<dbReference type="Pfam" id="PF00486">
    <property type="entry name" value="Trans_reg_C"/>
    <property type="match status" value="1"/>
</dbReference>
<dbReference type="PANTHER" id="PTHR48111:SF50">
    <property type="entry name" value="KDP OPERON TRANSCRIPTIONAL REGULATORY PROTEIN KDPE"/>
    <property type="match status" value="1"/>
</dbReference>
<sequence>MIKILIIEDDAEIVEYLRLAFQVNIPEVEFISARLGATGLQKASEEMPDLVILDLGLPDIDGFEVLKALRKFQRMLIVVLTARGDERDIVKGLELGADDYVVKPFRQMELIARVRTLLRRQPGIPEREILHCGRLVLDTARNDVSMPDGRQVELTRTESLILARLIRDCGRVVEHSRLAEIIWGEDYPGSVNALRVYIGRLRRKLEADAASPSLIVSKPGHGYYIPAGGLTG</sequence>
<dbReference type="InterPro" id="IPR001867">
    <property type="entry name" value="OmpR/PhoB-type_DNA-bd"/>
</dbReference>
<dbReference type="GO" id="GO:0006355">
    <property type="term" value="P:regulation of DNA-templated transcription"/>
    <property type="evidence" value="ECO:0007669"/>
    <property type="project" value="InterPro"/>
</dbReference>
<dbReference type="PANTHER" id="PTHR48111">
    <property type="entry name" value="REGULATOR OF RPOS"/>
    <property type="match status" value="1"/>
</dbReference>
<feature type="DNA-binding region" description="OmpR/PhoB-type" evidence="3">
    <location>
        <begin position="127"/>
        <end position="227"/>
    </location>
</feature>
<organism evidence="6 7">
    <name type="scientific">Dehalogenimonas alkenigignens</name>
    <dbReference type="NCBI Taxonomy" id="1217799"/>
    <lineage>
        <taxon>Bacteria</taxon>
        <taxon>Bacillati</taxon>
        <taxon>Chloroflexota</taxon>
        <taxon>Dehalococcoidia</taxon>
        <taxon>Dehalococcoidales</taxon>
        <taxon>Dehalococcoidaceae</taxon>
        <taxon>Dehalogenimonas</taxon>
    </lineage>
</organism>
<dbReference type="STRING" id="1217799.DEALK_12080"/>
<reference evidence="6 7" key="1">
    <citation type="submission" date="2015-06" db="EMBL/GenBank/DDBJ databases">
        <title>Genome sequence of the organohalide-respiring Dehalogenimonas alkenigignens type strain (IP3-3T).</title>
        <authorList>
            <person name="Key T.A."/>
            <person name="Richmond D.P."/>
            <person name="Bowman K.S."/>
            <person name="Cho Y.-J."/>
            <person name="Chun J."/>
            <person name="da Costa M.S."/>
            <person name="Rainey F.A."/>
            <person name="Moe W.M."/>
        </authorList>
    </citation>
    <scope>NUCLEOTIDE SEQUENCE [LARGE SCALE GENOMIC DNA]</scope>
    <source>
        <strain evidence="6 7">IP3-3</strain>
    </source>
</reference>
<dbReference type="RefSeq" id="WP_058439360.1">
    <property type="nucleotide sequence ID" value="NZ_KQ758903.1"/>
</dbReference>
<dbReference type="SUPFAM" id="SSF52172">
    <property type="entry name" value="CheY-like"/>
    <property type="match status" value="1"/>
</dbReference>
<dbReference type="EMBL" id="LFDV01000002">
    <property type="protein sequence ID" value="KTB48362.1"/>
    <property type="molecule type" value="Genomic_DNA"/>
</dbReference>
<feature type="modified residue" description="4-aspartylphosphate" evidence="2">
    <location>
        <position position="54"/>
    </location>
</feature>
<dbReference type="PROSITE" id="PS50110">
    <property type="entry name" value="RESPONSE_REGULATORY"/>
    <property type="match status" value="1"/>
</dbReference>
<dbReference type="GO" id="GO:0005829">
    <property type="term" value="C:cytosol"/>
    <property type="evidence" value="ECO:0007669"/>
    <property type="project" value="TreeGrafter"/>
</dbReference>
<comment type="caution">
    <text evidence="6">The sequence shown here is derived from an EMBL/GenBank/DDBJ whole genome shotgun (WGS) entry which is preliminary data.</text>
</comment>
<protein>
    <submittedName>
        <fullName evidence="6">Response regulators consisting of a CheY-like receiver domain and a winged-helix DNA-binding domain</fullName>
    </submittedName>
</protein>
<dbReference type="Gene3D" id="3.40.50.2300">
    <property type="match status" value="1"/>
</dbReference>
<keyword evidence="2" id="KW-0597">Phosphoprotein</keyword>
<dbReference type="Proteomes" id="UP000053947">
    <property type="component" value="Unassembled WGS sequence"/>
</dbReference>
<keyword evidence="7" id="KW-1185">Reference proteome</keyword>